<reference evidence="2" key="1">
    <citation type="journal article" date="2020" name="mSystems">
        <title>Genome- and Community-Level Interaction Insights into Carbon Utilization and Element Cycling Functions of Hydrothermarchaeota in Hydrothermal Sediment.</title>
        <authorList>
            <person name="Zhou Z."/>
            <person name="Liu Y."/>
            <person name="Xu W."/>
            <person name="Pan J."/>
            <person name="Luo Z.H."/>
            <person name="Li M."/>
        </authorList>
    </citation>
    <scope>NUCLEOTIDE SEQUENCE [LARGE SCALE GENOMIC DNA]</scope>
    <source>
        <strain evidence="2">HyVt-45</strain>
    </source>
</reference>
<dbReference type="Gene3D" id="1.50.10.140">
    <property type="match status" value="1"/>
</dbReference>
<accession>A0A7V1I4B7</accession>
<organism evidence="2">
    <name type="scientific">Desulfofervidus auxilii</name>
    <dbReference type="NCBI Taxonomy" id="1621989"/>
    <lineage>
        <taxon>Bacteria</taxon>
        <taxon>Pseudomonadati</taxon>
        <taxon>Thermodesulfobacteriota</taxon>
        <taxon>Candidatus Desulfofervidia</taxon>
        <taxon>Candidatus Desulfofervidales</taxon>
        <taxon>Candidatus Desulfofervidaceae</taxon>
        <taxon>Candidatus Desulfofervidus</taxon>
    </lineage>
</organism>
<evidence type="ECO:0000313" key="2">
    <source>
        <dbReference type="EMBL" id="HEB74154.1"/>
    </source>
</evidence>
<dbReference type="EMBL" id="DRKW01000166">
    <property type="protein sequence ID" value="HEB74154.1"/>
    <property type="molecule type" value="Genomic_DNA"/>
</dbReference>
<gene>
    <name evidence="2" type="ORF">ENJ03_02920</name>
</gene>
<dbReference type="Proteomes" id="UP000886268">
    <property type="component" value="Unassembled WGS sequence"/>
</dbReference>
<evidence type="ECO:0000259" key="1">
    <source>
        <dbReference type="Pfam" id="PF11329"/>
    </source>
</evidence>
<proteinExistence type="predicted"/>
<dbReference type="Pfam" id="PF11329">
    <property type="entry name" value="DUF3131"/>
    <property type="match status" value="1"/>
</dbReference>
<name>A0A7V1I4B7_DESA2</name>
<feature type="domain" description="DUF3131" evidence="1">
    <location>
        <begin position="70"/>
        <end position="433"/>
    </location>
</feature>
<sequence length="447" mass="51926">MNMRLFREGVLKARNHIALILGLILGTVLVYELKKLETKFTVPEVTIKIEKTAPQVQWLPSPLTPEERLYAQIAWRYFENNYQKNTGLVNSVDGFPSTTLWDTGNYLMALISAYKLNLIDKTAFDKRLHKILDTFCHMPFYNHELPNKAYDTRTAQMVDYTNKPTEKGIGWSAIDIGRVLIPLSIINWEFPQYNAQIRQFLKRFKLKHLAQKGMFFGMKYKRGKESLLQEGRLGYEQFTAKMFAALGIDATNALDYKKFLGFVDIYGIKVPYDKRDKKHSGANNYVLSEPYILDGLEFGWDHYSKEFAYRVYKAQEERYKHTGILTAVTEDHLDRPPYFIYNCVFVNGEAWQAITDKGEKINALKLLSTKASFGWYYLFHTDYTKKFVKRIKNLYNKNKGWYAGVYEKTGEINRSINCNTNAVILEALYFKTHGPIFRLMGENAGGD</sequence>
<protein>
    <submittedName>
        <fullName evidence="2">DUF3131 domain-containing protein</fullName>
    </submittedName>
</protein>
<dbReference type="AlphaFoldDB" id="A0A7V1I4B7"/>
<comment type="caution">
    <text evidence="2">The sequence shown here is derived from an EMBL/GenBank/DDBJ whole genome shotgun (WGS) entry which is preliminary data.</text>
</comment>
<dbReference type="InterPro" id="IPR021478">
    <property type="entry name" value="DUF3131"/>
</dbReference>